<organism evidence="1 2">
    <name type="scientific">Lacicoccus qingdaonensis</name>
    <dbReference type="NCBI Taxonomy" id="576118"/>
    <lineage>
        <taxon>Bacteria</taxon>
        <taxon>Bacillati</taxon>
        <taxon>Bacillota</taxon>
        <taxon>Bacilli</taxon>
        <taxon>Bacillales</taxon>
        <taxon>Salinicoccaceae</taxon>
        <taxon>Lacicoccus</taxon>
    </lineage>
</organism>
<evidence type="ECO:0008006" key="3">
    <source>
        <dbReference type="Google" id="ProtNLM"/>
    </source>
</evidence>
<sequence>MNFSTVIRDELMQSELIQNLVGGRMRPYVEPNDTSGAFIIMTPIEPEALTKGASDTYLAEQQHFQMDVQSGNYNELKTVFKEVRRIMINELNMYPQAGGLDDYFEETKRYLISVRFIGTPQKLNYKKSII</sequence>
<proteinExistence type="predicted"/>
<dbReference type="STRING" id="576118.SAMN05216216_11092"/>
<dbReference type="EMBL" id="FNFY01000010">
    <property type="protein sequence ID" value="SDK82582.1"/>
    <property type="molecule type" value="Genomic_DNA"/>
</dbReference>
<protein>
    <recommendedName>
        <fullName evidence="3">Phage protein</fullName>
    </recommendedName>
</protein>
<reference evidence="2" key="1">
    <citation type="submission" date="2016-10" db="EMBL/GenBank/DDBJ databases">
        <authorList>
            <person name="Varghese N."/>
            <person name="Submissions S."/>
        </authorList>
    </citation>
    <scope>NUCLEOTIDE SEQUENCE [LARGE SCALE GENOMIC DNA]</scope>
    <source>
        <strain evidence="2">CGMCC 1.8895</strain>
    </source>
</reference>
<name>A0A1G9F2H4_9BACL</name>
<dbReference type="AlphaFoldDB" id="A0A1G9F2H4"/>
<keyword evidence="2" id="KW-1185">Reference proteome</keyword>
<gene>
    <name evidence="1" type="ORF">SAMN05216216_11092</name>
</gene>
<dbReference type="Proteomes" id="UP000199008">
    <property type="component" value="Unassembled WGS sequence"/>
</dbReference>
<accession>A0A1G9F2H4</accession>
<evidence type="ECO:0000313" key="1">
    <source>
        <dbReference type="EMBL" id="SDK82582.1"/>
    </source>
</evidence>
<evidence type="ECO:0000313" key="2">
    <source>
        <dbReference type="Proteomes" id="UP000199008"/>
    </source>
</evidence>
<dbReference type="RefSeq" id="WP_092986140.1">
    <property type="nucleotide sequence ID" value="NZ_FNFY01000010.1"/>
</dbReference>
<dbReference type="OrthoDB" id="2168818at2"/>